<keyword evidence="2 3" id="KW-0040">ANK repeat</keyword>
<evidence type="ECO:0000256" key="2">
    <source>
        <dbReference type="ARBA" id="ARBA00023043"/>
    </source>
</evidence>
<keyword evidence="6" id="KW-1185">Reference proteome</keyword>
<dbReference type="SUPFAM" id="SSF48403">
    <property type="entry name" value="Ankyrin repeat"/>
    <property type="match status" value="1"/>
</dbReference>
<accession>A0A011PSE1</accession>
<dbReference type="PROSITE" id="PS50088">
    <property type="entry name" value="ANK_REPEAT"/>
    <property type="match status" value="4"/>
</dbReference>
<dbReference type="PROSITE" id="PS50297">
    <property type="entry name" value="ANK_REP_REGION"/>
    <property type="match status" value="3"/>
</dbReference>
<protein>
    <submittedName>
        <fullName evidence="5">Ankyrin repeat protein</fullName>
    </submittedName>
</protein>
<dbReference type="Pfam" id="PF13637">
    <property type="entry name" value="Ank_4"/>
    <property type="match status" value="1"/>
</dbReference>
<evidence type="ECO:0000313" key="5">
    <source>
        <dbReference type="EMBL" id="EXI69284.1"/>
    </source>
</evidence>
<feature type="chain" id="PRO_5001462000" evidence="4">
    <location>
        <begin position="26"/>
        <end position="383"/>
    </location>
</feature>
<keyword evidence="1" id="KW-0677">Repeat</keyword>
<dbReference type="AlphaFoldDB" id="A0A011PSE1"/>
<sequence length="383" mass="40971">MSYSLGRAGACLLLICCLMVSPLAAQVPTPSPASFEFAVERGDLRTVRSWLEQGLNPEYEAAHIGTGLMVAAWYGNIEMMALFVAHGADVRRVNRHGEQALQLAAWGGHLPAVQWLLERGAPLDRQGNQWSALHYAAFNGHGKVARDLIARGANVNARAPNGATPLMMAAREGHLEQARELLEAGANASLQSDWGDNALTMAMRYNHLRLAKMIASPEEFAVVVKAPPESFGEASRSAALPPTVEAIMRDIRAAEAEGRPSAELHERLRAAVNELRRASPQPLAQRPMPRPYQPRSMVITARRAQPAAERVQVVVDGAPGVVAGGSAVAGGKPSGGAAAARERSLAAAQAADLLRQIRLREAQGLPSEALHRQLQQAVDALKP</sequence>
<comment type="caution">
    <text evidence="5">The sequence shown here is derived from an EMBL/GenBank/DDBJ whole genome shotgun (WGS) entry which is preliminary data.</text>
</comment>
<dbReference type="PATRIC" id="fig|1454001.3.peg.456"/>
<dbReference type="PANTHER" id="PTHR24171:SF9">
    <property type="entry name" value="ANKYRIN REPEAT DOMAIN-CONTAINING PROTEIN 39"/>
    <property type="match status" value="1"/>
</dbReference>
<dbReference type="Gene3D" id="1.25.40.20">
    <property type="entry name" value="Ankyrin repeat-containing domain"/>
    <property type="match status" value="1"/>
</dbReference>
<evidence type="ECO:0000313" key="6">
    <source>
        <dbReference type="Proteomes" id="UP000020218"/>
    </source>
</evidence>
<dbReference type="Proteomes" id="UP000020218">
    <property type="component" value="Unassembled WGS sequence"/>
</dbReference>
<dbReference type="STRING" id="1454001.AW08_00492"/>
<evidence type="ECO:0000256" key="1">
    <source>
        <dbReference type="ARBA" id="ARBA00022737"/>
    </source>
</evidence>
<name>A0A011PSE1_9PROT</name>
<organism evidence="5 6">
    <name type="scientific">Candidatus Accumulibacter adjunctus</name>
    <dbReference type="NCBI Taxonomy" id="1454001"/>
    <lineage>
        <taxon>Bacteria</taxon>
        <taxon>Pseudomonadati</taxon>
        <taxon>Pseudomonadota</taxon>
        <taxon>Betaproteobacteria</taxon>
        <taxon>Candidatus Accumulibacter</taxon>
    </lineage>
</organism>
<dbReference type="PANTHER" id="PTHR24171">
    <property type="entry name" value="ANKYRIN REPEAT DOMAIN-CONTAINING PROTEIN 39-RELATED"/>
    <property type="match status" value="1"/>
</dbReference>
<dbReference type="InterPro" id="IPR036770">
    <property type="entry name" value="Ankyrin_rpt-contain_sf"/>
</dbReference>
<feature type="repeat" description="ANK" evidence="3">
    <location>
        <begin position="96"/>
        <end position="128"/>
    </location>
</feature>
<keyword evidence="4" id="KW-0732">Signal</keyword>
<feature type="repeat" description="ANK" evidence="3">
    <location>
        <begin position="128"/>
        <end position="160"/>
    </location>
</feature>
<proteinExistence type="predicted"/>
<evidence type="ECO:0000256" key="4">
    <source>
        <dbReference type="SAM" id="SignalP"/>
    </source>
</evidence>
<evidence type="ECO:0000256" key="3">
    <source>
        <dbReference type="PROSITE-ProRule" id="PRU00023"/>
    </source>
</evidence>
<gene>
    <name evidence="5" type="ORF">AW08_00492</name>
</gene>
<dbReference type="InterPro" id="IPR002110">
    <property type="entry name" value="Ankyrin_rpt"/>
</dbReference>
<dbReference type="Pfam" id="PF12796">
    <property type="entry name" value="Ank_2"/>
    <property type="match status" value="1"/>
</dbReference>
<feature type="repeat" description="ANK" evidence="3">
    <location>
        <begin position="161"/>
        <end position="193"/>
    </location>
</feature>
<dbReference type="EMBL" id="JFAX01000002">
    <property type="protein sequence ID" value="EXI69284.1"/>
    <property type="molecule type" value="Genomic_DNA"/>
</dbReference>
<dbReference type="SMART" id="SM00248">
    <property type="entry name" value="ANK"/>
    <property type="match status" value="5"/>
</dbReference>
<feature type="signal peptide" evidence="4">
    <location>
        <begin position="1"/>
        <end position="25"/>
    </location>
</feature>
<feature type="repeat" description="ANK" evidence="3">
    <location>
        <begin position="63"/>
        <end position="95"/>
    </location>
</feature>
<reference evidence="5" key="1">
    <citation type="submission" date="2014-02" db="EMBL/GenBank/DDBJ databases">
        <title>Expanding our view of genomic diversity in Candidatus Accumulibacter clades.</title>
        <authorList>
            <person name="Skennerton C.T."/>
            <person name="Barr J.J."/>
            <person name="Slater F.R."/>
            <person name="Bond P.L."/>
            <person name="Tyson G.W."/>
        </authorList>
    </citation>
    <scope>NUCLEOTIDE SEQUENCE [LARGE SCALE GENOMIC DNA]</scope>
</reference>